<feature type="transmembrane region" description="Helical" evidence="2">
    <location>
        <begin position="119"/>
        <end position="140"/>
    </location>
</feature>
<proteinExistence type="predicted"/>
<dbReference type="Proteomes" id="UP001374803">
    <property type="component" value="Chromosome"/>
</dbReference>
<protein>
    <submittedName>
        <fullName evidence="3">Uncharacterized protein</fullName>
    </submittedName>
</protein>
<keyword evidence="4" id="KW-1185">Reference proteome</keyword>
<keyword evidence="2" id="KW-1133">Transmembrane helix</keyword>
<organism evidence="3 4">
    <name type="scientific">Pendulispora rubella</name>
    <dbReference type="NCBI Taxonomy" id="2741070"/>
    <lineage>
        <taxon>Bacteria</taxon>
        <taxon>Pseudomonadati</taxon>
        <taxon>Myxococcota</taxon>
        <taxon>Myxococcia</taxon>
        <taxon>Myxococcales</taxon>
        <taxon>Sorangiineae</taxon>
        <taxon>Pendulisporaceae</taxon>
        <taxon>Pendulispora</taxon>
    </lineage>
</organism>
<keyword evidence="2" id="KW-0472">Membrane</keyword>
<dbReference type="RefSeq" id="WP_394831470.1">
    <property type="nucleotide sequence ID" value="NZ_CP089929.1"/>
</dbReference>
<evidence type="ECO:0000313" key="4">
    <source>
        <dbReference type="Proteomes" id="UP001374803"/>
    </source>
</evidence>
<accession>A0ABZ2KT44</accession>
<dbReference type="EMBL" id="CP089983">
    <property type="protein sequence ID" value="WXB01852.1"/>
    <property type="molecule type" value="Genomic_DNA"/>
</dbReference>
<reference evidence="3" key="1">
    <citation type="submission" date="2021-12" db="EMBL/GenBank/DDBJ databases">
        <title>Discovery of the Pendulisporaceae a myxobacterial family with distinct sporulation behavior and unique specialized metabolism.</title>
        <authorList>
            <person name="Garcia R."/>
            <person name="Popoff A."/>
            <person name="Bader C.D."/>
            <person name="Loehr J."/>
            <person name="Walesch S."/>
            <person name="Walt C."/>
            <person name="Boldt J."/>
            <person name="Bunk B."/>
            <person name="Haeckl F.J.F.P.J."/>
            <person name="Gunesch A.P."/>
            <person name="Birkelbach J."/>
            <person name="Nuebel U."/>
            <person name="Pietschmann T."/>
            <person name="Bach T."/>
            <person name="Mueller R."/>
        </authorList>
    </citation>
    <scope>NUCLEOTIDE SEQUENCE</scope>
    <source>
        <strain evidence="3">MSr11367</strain>
    </source>
</reference>
<sequence>MLDVHTAPTLVGLLEAPRLEICSSSDEDPTLVDEASPSEREDDTLQPGGLREKVTTVIGVPALEEPPARRDALGESWSASRDAPRTRDAIWRPRLFFWVKPLFAAWYALHRLQQGKPPLVLALFLGTGALVALITIGAAAKGLFVRPPAPAQKALPAAPAQPVAAPPSCNVIGPTQSVAPEVQLAGGLEAVAVRGGIAIGFAKNANEAVVSTLDPNGLSIGVPHVSTSKEEVHRVTPNLDGLEIVSSDGKRDPIASRRPSSGLAPIDIGMADGHLVWAARGSNEFGALWALEGDAAIDALRAVPLNGDEKAYILAFRRGASIWTGVIARTDDHANYVPVTALSEAKGGGAQVGAPSLAVSGETARTVWADRAGGEGPWRLRSRRWVRGSESPSPVESLEIPNDDAGASYISPSIVSLDGGRFLVVWSEGPALQHRVRAMTINAEGHALGSPLSISSEGANAGQGQAAVLPDGRGIVAYLAGRDGHFELMATPIDCPSR</sequence>
<feature type="region of interest" description="Disordered" evidence="1">
    <location>
        <begin position="25"/>
        <end position="50"/>
    </location>
</feature>
<evidence type="ECO:0000256" key="2">
    <source>
        <dbReference type="SAM" id="Phobius"/>
    </source>
</evidence>
<evidence type="ECO:0000313" key="3">
    <source>
        <dbReference type="EMBL" id="WXB01852.1"/>
    </source>
</evidence>
<keyword evidence="2" id="KW-0812">Transmembrane</keyword>
<gene>
    <name evidence="3" type="ORF">LVJ94_33655</name>
</gene>
<evidence type="ECO:0000256" key="1">
    <source>
        <dbReference type="SAM" id="MobiDB-lite"/>
    </source>
</evidence>
<name>A0ABZ2KT44_9BACT</name>